<evidence type="ECO:0000313" key="6">
    <source>
        <dbReference type="Proteomes" id="UP000791080"/>
    </source>
</evidence>
<dbReference type="SUPFAM" id="SSF53187">
    <property type="entry name" value="Zn-dependent exopeptidases"/>
    <property type="match status" value="1"/>
</dbReference>
<proteinExistence type="predicted"/>
<sequence>MTTSSSRRRITTTGVGLAAAASLAVVGLPAVADTEPVTGGATGAPRAALPERVASAIELTGLNRHLVAFQRISDRHGGTRAAGEPGYDASVDYVVARLEEAGFDVTTPEFEYERFTIDAERLLVSGAELDVQMFTYSPSTPAGGLDGPLVPLPPEGELGCDAADFVGVDVTGAIAVARRGECAFAEKGRLAADAGAAALLVVNNTEGPVHGTLGDADAGVIPVAGLDPADGDALFDAAGTPATLELLGEATVDTSRNVLAQTSTGRTDNVVVVGAHLDAVYAGISDNGTGSAALLETALRLGAAPEVNNAIRFAWWGAEELGLHGSTQYVRSLDAEQQLDIALYLNLDMIGSPNPGYFVYDGDGSDGSSEPGPHGSAQIERALVDHLAAQGIEAEGTAFDGRSDYREFVAVGIPAGGLFTGAEGEMTEEQAAKWGGTAGDAYDPHYHQPEDDLDNVDRRALLVNARTAAHVATAYGLSTREVNGEPGSRRQAAEPGQLADGAPMLPRTGRLASR</sequence>
<feature type="chain" id="PRO_5045798857" evidence="2">
    <location>
        <begin position="33"/>
        <end position="514"/>
    </location>
</feature>
<protein>
    <submittedName>
        <fullName evidence="5">Aminopeptidase Y</fullName>
    </submittedName>
</protein>
<gene>
    <name evidence="5" type="ORF">G443_003063</name>
</gene>
<dbReference type="EMBL" id="AUBJ02000001">
    <property type="protein sequence ID" value="MCP2332793.1"/>
    <property type="molecule type" value="Genomic_DNA"/>
</dbReference>
<feature type="domain" description="PA" evidence="3">
    <location>
        <begin position="147"/>
        <end position="234"/>
    </location>
</feature>
<keyword evidence="5" id="KW-0031">Aminopeptidase</keyword>
<feature type="region of interest" description="Disordered" evidence="1">
    <location>
        <begin position="480"/>
        <end position="514"/>
    </location>
</feature>
<dbReference type="InterPro" id="IPR046450">
    <property type="entry name" value="PA_dom_sf"/>
</dbReference>
<comment type="caution">
    <text evidence="5">The sequence shown here is derived from an EMBL/GenBank/DDBJ whole genome shotgun (WGS) entry which is preliminary data.</text>
</comment>
<dbReference type="PROSITE" id="PS51318">
    <property type="entry name" value="TAT"/>
    <property type="match status" value="1"/>
</dbReference>
<dbReference type="InterPro" id="IPR003137">
    <property type="entry name" value="PA_domain"/>
</dbReference>
<dbReference type="GO" id="GO:0004177">
    <property type="term" value="F:aminopeptidase activity"/>
    <property type="evidence" value="ECO:0007669"/>
    <property type="project" value="UniProtKB-KW"/>
</dbReference>
<reference evidence="5 6" key="2">
    <citation type="submission" date="2022-06" db="EMBL/GenBank/DDBJ databases">
        <title>Genomic Encyclopedia of Type Strains, Phase I: the one thousand microbial genomes (KMG-I) project.</title>
        <authorList>
            <person name="Kyrpides N."/>
        </authorList>
    </citation>
    <scope>NUCLEOTIDE SEQUENCE [LARGE SCALE GENOMIC DNA]</scope>
    <source>
        <strain evidence="5 6">DSM 43889</strain>
    </source>
</reference>
<keyword evidence="6" id="KW-1185">Reference proteome</keyword>
<dbReference type="Pfam" id="PF02225">
    <property type="entry name" value="PA"/>
    <property type="match status" value="1"/>
</dbReference>
<name>A0ABT1JJV8_ACTCY</name>
<feature type="domain" description="Peptidase M28" evidence="4">
    <location>
        <begin position="257"/>
        <end position="471"/>
    </location>
</feature>
<dbReference type="SUPFAM" id="SSF52025">
    <property type="entry name" value="PA domain"/>
    <property type="match status" value="1"/>
</dbReference>
<organism evidence="5 6">
    <name type="scientific">Actinoalloteichus caeruleus DSM 43889</name>
    <dbReference type="NCBI Taxonomy" id="1120930"/>
    <lineage>
        <taxon>Bacteria</taxon>
        <taxon>Bacillati</taxon>
        <taxon>Actinomycetota</taxon>
        <taxon>Actinomycetes</taxon>
        <taxon>Pseudonocardiales</taxon>
        <taxon>Pseudonocardiaceae</taxon>
        <taxon>Actinoalloteichus</taxon>
        <taxon>Actinoalloteichus cyanogriseus</taxon>
    </lineage>
</organism>
<evidence type="ECO:0000256" key="1">
    <source>
        <dbReference type="SAM" id="MobiDB-lite"/>
    </source>
</evidence>
<keyword evidence="5" id="KW-0645">Protease</keyword>
<dbReference type="PANTHER" id="PTHR12147">
    <property type="entry name" value="METALLOPEPTIDASE M28 FAMILY MEMBER"/>
    <property type="match status" value="1"/>
</dbReference>
<dbReference type="Proteomes" id="UP000791080">
    <property type="component" value="Unassembled WGS sequence"/>
</dbReference>
<dbReference type="InterPro" id="IPR045175">
    <property type="entry name" value="M28_fam"/>
</dbReference>
<keyword evidence="5" id="KW-0378">Hydrolase</keyword>
<dbReference type="InterPro" id="IPR007484">
    <property type="entry name" value="Peptidase_M28"/>
</dbReference>
<dbReference type="PANTHER" id="PTHR12147:SF26">
    <property type="entry name" value="PEPTIDASE M28 DOMAIN-CONTAINING PROTEIN"/>
    <property type="match status" value="1"/>
</dbReference>
<reference evidence="5 6" key="1">
    <citation type="submission" date="2013-07" db="EMBL/GenBank/DDBJ databases">
        <authorList>
            <consortium name="DOE Joint Genome Institute"/>
            <person name="Reeve W."/>
            <person name="Huntemann M."/>
            <person name="Han J."/>
            <person name="Chen A."/>
            <person name="Kyrpides N."/>
            <person name="Mavromatis K."/>
            <person name="Markowitz V."/>
            <person name="Palaniappan K."/>
            <person name="Ivanova N."/>
            <person name="Schaumberg A."/>
            <person name="Pati A."/>
            <person name="Liolios K."/>
            <person name="Nordberg H.P."/>
            <person name="Cantor M.N."/>
            <person name="Hua S.X."/>
            <person name="Woyke T."/>
        </authorList>
    </citation>
    <scope>NUCLEOTIDE SEQUENCE [LARGE SCALE GENOMIC DNA]</scope>
    <source>
        <strain evidence="5 6">DSM 43889</strain>
    </source>
</reference>
<evidence type="ECO:0000259" key="3">
    <source>
        <dbReference type="Pfam" id="PF02225"/>
    </source>
</evidence>
<dbReference type="Gene3D" id="3.40.630.10">
    <property type="entry name" value="Zn peptidases"/>
    <property type="match status" value="1"/>
</dbReference>
<dbReference type="Pfam" id="PF04389">
    <property type="entry name" value="Peptidase_M28"/>
    <property type="match status" value="1"/>
</dbReference>
<dbReference type="InterPro" id="IPR006311">
    <property type="entry name" value="TAT_signal"/>
</dbReference>
<keyword evidence="2" id="KW-0732">Signal</keyword>
<evidence type="ECO:0000256" key="2">
    <source>
        <dbReference type="SAM" id="SignalP"/>
    </source>
</evidence>
<accession>A0ABT1JJV8</accession>
<feature type="signal peptide" evidence="2">
    <location>
        <begin position="1"/>
        <end position="32"/>
    </location>
</feature>
<dbReference type="RefSeq" id="WP_026417705.1">
    <property type="nucleotide sequence ID" value="NZ_AUBJ02000001.1"/>
</dbReference>
<dbReference type="Gene3D" id="3.50.30.30">
    <property type="match status" value="1"/>
</dbReference>
<evidence type="ECO:0000313" key="5">
    <source>
        <dbReference type="EMBL" id="MCP2332793.1"/>
    </source>
</evidence>
<evidence type="ECO:0000259" key="4">
    <source>
        <dbReference type="Pfam" id="PF04389"/>
    </source>
</evidence>